<dbReference type="InterPro" id="IPR050767">
    <property type="entry name" value="Sel1_AlgK"/>
</dbReference>
<name>A0A2T0UJF6_9GAMM</name>
<dbReference type="EMBL" id="PVTK01000022">
    <property type="protein sequence ID" value="PRY58073.1"/>
    <property type="molecule type" value="Genomic_DNA"/>
</dbReference>
<comment type="caution">
    <text evidence="1">The sequence shown here is derived from an EMBL/GenBank/DDBJ whole genome shotgun (WGS) entry which is preliminary data.</text>
</comment>
<reference evidence="1 2" key="1">
    <citation type="submission" date="2018-03" db="EMBL/GenBank/DDBJ databases">
        <title>Genomic Encyclopedia of Type Strains, Phase III (KMG-III): the genomes of soil and plant-associated and newly described type strains.</title>
        <authorList>
            <person name="Whitman W."/>
        </authorList>
    </citation>
    <scope>NUCLEOTIDE SEQUENCE [LARGE SCALE GENOMIC DNA]</scope>
    <source>
        <strain evidence="1 2">CGMCC 1.12152</strain>
    </source>
</reference>
<sequence length="242" mass="27252">GDPYSMLRLFDGGACELGDVCPENGDDWPQEALELTLPQAEAGDPEAMAALYYIYYYVEDPDEEEALTWLNRAAEAGNAWAMNTLGKRVRDDEDAYSSDTERLEAAEAWFRLAAEAGYAPGMNDLAVVLSHLEHYEESREWREASSKSGHINGRRWIAACNIVPTLRDFKELCRAALEPDPAKGWAILLAIQEEVPGSYSDQDLDIYREHVTPEQRAEGERMIDDWLGLEPPLSYFPEKFGP</sequence>
<evidence type="ECO:0000313" key="1">
    <source>
        <dbReference type="EMBL" id="PRY58073.1"/>
    </source>
</evidence>
<protein>
    <recommendedName>
        <fullName evidence="3">Sel1 repeat-containing protein</fullName>
    </recommendedName>
</protein>
<dbReference type="Proteomes" id="UP000237647">
    <property type="component" value="Unassembled WGS sequence"/>
</dbReference>
<organism evidence="1 2">
    <name type="scientific">Vreelandella songnenensis</name>
    <dbReference type="NCBI Taxonomy" id="1176243"/>
    <lineage>
        <taxon>Bacteria</taxon>
        <taxon>Pseudomonadati</taxon>
        <taxon>Pseudomonadota</taxon>
        <taxon>Gammaproteobacteria</taxon>
        <taxon>Oceanospirillales</taxon>
        <taxon>Halomonadaceae</taxon>
        <taxon>Vreelandella</taxon>
    </lineage>
</organism>
<keyword evidence="2" id="KW-1185">Reference proteome</keyword>
<dbReference type="PANTHER" id="PTHR11102">
    <property type="entry name" value="SEL-1-LIKE PROTEIN"/>
    <property type="match status" value="1"/>
</dbReference>
<dbReference type="Gene3D" id="1.25.40.10">
    <property type="entry name" value="Tetratricopeptide repeat domain"/>
    <property type="match status" value="1"/>
</dbReference>
<dbReference type="SUPFAM" id="SSF81901">
    <property type="entry name" value="HCP-like"/>
    <property type="match status" value="1"/>
</dbReference>
<accession>A0A2T0UJF6</accession>
<evidence type="ECO:0008006" key="3">
    <source>
        <dbReference type="Google" id="ProtNLM"/>
    </source>
</evidence>
<gene>
    <name evidence="1" type="ORF">B0H98_1221</name>
</gene>
<feature type="non-terminal residue" evidence="1">
    <location>
        <position position="1"/>
    </location>
</feature>
<proteinExistence type="predicted"/>
<dbReference type="AlphaFoldDB" id="A0A2T0UJF6"/>
<dbReference type="RefSeq" id="WP_106376211.1">
    <property type="nucleotide sequence ID" value="NZ_PVTK01000022.1"/>
</dbReference>
<evidence type="ECO:0000313" key="2">
    <source>
        <dbReference type="Proteomes" id="UP000237647"/>
    </source>
</evidence>
<dbReference type="PANTHER" id="PTHR11102:SF160">
    <property type="entry name" value="ERAD-ASSOCIATED E3 UBIQUITIN-PROTEIN LIGASE COMPONENT HRD3"/>
    <property type="match status" value="1"/>
</dbReference>
<dbReference type="InterPro" id="IPR011990">
    <property type="entry name" value="TPR-like_helical_dom_sf"/>
</dbReference>